<dbReference type="RefSeq" id="WP_109007195.1">
    <property type="nucleotide sequence ID" value="NZ_BDUD01000001.1"/>
</dbReference>
<keyword evidence="1" id="KW-0812">Transmembrane</keyword>
<dbReference type="AlphaFoldDB" id="A0A2R5FEN1"/>
<keyword evidence="1" id="KW-1133">Transmembrane helix</keyword>
<dbReference type="OrthoDB" id="487716at2"/>
<keyword evidence="1" id="KW-0472">Membrane</keyword>
<protein>
    <submittedName>
        <fullName evidence="2">Uncharacterized protein</fullName>
    </submittedName>
</protein>
<dbReference type="Proteomes" id="UP000245124">
    <property type="component" value="Unassembled WGS sequence"/>
</dbReference>
<comment type="caution">
    <text evidence="2">The sequence shown here is derived from an EMBL/GenBank/DDBJ whole genome shotgun (WGS) entry which is preliminary data.</text>
</comment>
<proteinExistence type="predicted"/>
<name>A0A2R5FEN1_NOSCO</name>
<evidence type="ECO:0000313" key="2">
    <source>
        <dbReference type="EMBL" id="GBG16896.1"/>
    </source>
</evidence>
<evidence type="ECO:0000313" key="3">
    <source>
        <dbReference type="Proteomes" id="UP000245124"/>
    </source>
</evidence>
<organism evidence="2 3">
    <name type="scientific">Nostoc commune NIES-4072</name>
    <dbReference type="NCBI Taxonomy" id="2005467"/>
    <lineage>
        <taxon>Bacteria</taxon>
        <taxon>Bacillati</taxon>
        <taxon>Cyanobacteriota</taxon>
        <taxon>Cyanophyceae</taxon>
        <taxon>Nostocales</taxon>
        <taxon>Nostocaceae</taxon>
        <taxon>Nostoc</taxon>
    </lineage>
</organism>
<sequence length="132" mass="14761">MPNSGLLQLYISAQKSVYQSTLIEANLANTTQNNTKTQDGDIPFVAVFLAHISFMIVWGILVYLVSSVCKALEDPPENRAQEKNEIVSIQHVQQHPCKNCQFFHKNSYLKCAVNPDTALTKEALNCSDYSPK</sequence>
<dbReference type="EMBL" id="BDUD01000001">
    <property type="protein sequence ID" value="GBG16896.1"/>
    <property type="molecule type" value="Genomic_DNA"/>
</dbReference>
<gene>
    <name evidence="2" type="ORF">NIES4072_05420</name>
</gene>
<reference evidence="2 3" key="1">
    <citation type="submission" date="2017-06" db="EMBL/GenBank/DDBJ databases">
        <title>Genome sequencing of cyanobaciteial culture collection at National Institute for Environmental Studies (NIES).</title>
        <authorList>
            <person name="Hirose Y."/>
            <person name="Shimura Y."/>
            <person name="Fujisawa T."/>
            <person name="Nakamura Y."/>
            <person name="Kawachi M."/>
        </authorList>
    </citation>
    <scope>NUCLEOTIDE SEQUENCE [LARGE SCALE GENOMIC DNA]</scope>
    <source>
        <strain evidence="2 3">NIES-4072</strain>
    </source>
</reference>
<accession>A0A2R5FEN1</accession>
<feature type="transmembrane region" description="Helical" evidence="1">
    <location>
        <begin position="42"/>
        <end position="65"/>
    </location>
</feature>
<evidence type="ECO:0000256" key="1">
    <source>
        <dbReference type="SAM" id="Phobius"/>
    </source>
</evidence>
<keyword evidence="3" id="KW-1185">Reference proteome</keyword>